<dbReference type="KEGG" id="adin:H7849_06990"/>
<dbReference type="GO" id="GO:0006783">
    <property type="term" value="P:heme biosynthetic process"/>
    <property type="evidence" value="ECO:0007669"/>
    <property type="project" value="InterPro"/>
</dbReference>
<dbReference type="InterPro" id="IPR001015">
    <property type="entry name" value="Ferrochelatase"/>
</dbReference>
<dbReference type="RefSeq" id="WP_186745233.1">
    <property type="nucleotide sequence ID" value="NZ_CP060394.1"/>
</dbReference>
<dbReference type="Gene3D" id="3.40.50.1400">
    <property type="match status" value="1"/>
</dbReference>
<dbReference type="SUPFAM" id="SSF53800">
    <property type="entry name" value="Chelatase"/>
    <property type="match status" value="1"/>
</dbReference>
<evidence type="ECO:0000313" key="2">
    <source>
        <dbReference type="Proteomes" id="UP000515312"/>
    </source>
</evidence>
<sequence>MMEWPHAASDGIILLAHGTPDVLGEMHAYLKLVTGGRAYPRKLFMNCRSATRRTVYPTLRQAALLEERLGRKIYVGMRNWTPFILDVVEEMKRDGITKAKTICLAP</sequence>
<dbReference type="Proteomes" id="UP000515312">
    <property type="component" value="Chromosome"/>
</dbReference>
<gene>
    <name evidence="1" type="ORF">H7849_06990</name>
</gene>
<dbReference type="AlphaFoldDB" id="A0A7G8BM97"/>
<accession>A0A7G8BM97</accession>
<name>A0A7G8BM97_9BACT</name>
<protein>
    <submittedName>
        <fullName evidence="1">Ferrochelatase</fullName>
    </submittedName>
</protein>
<reference evidence="1 2" key="1">
    <citation type="submission" date="2020-08" db="EMBL/GenBank/DDBJ databases">
        <title>Edaphobacter telluris sp. nov. and Acidobacterium dinghuensis sp. nov., two acidobacteria isolated from forest soil.</title>
        <authorList>
            <person name="Fu J."/>
            <person name="Qiu L."/>
        </authorList>
    </citation>
    <scope>NUCLEOTIDE SEQUENCE [LARGE SCALE GENOMIC DNA]</scope>
    <source>
        <strain evidence="1">4Y35</strain>
    </source>
</reference>
<proteinExistence type="predicted"/>
<dbReference type="EMBL" id="CP060394">
    <property type="protein sequence ID" value="QNI33667.1"/>
    <property type="molecule type" value="Genomic_DNA"/>
</dbReference>
<organism evidence="1 2">
    <name type="scientific">Alloacidobacterium dinghuense</name>
    <dbReference type="NCBI Taxonomy" id="2763107"/>
    <lineage>
        <taxon>Bacteria</taxon>
        <taxon>Pseudomonadati</taxon>
        <taxon>Acidobacteriota</taxon>
        <taxon>Terriglobia</taxon>
        <taxon>Terriglobales</taxon>
        <taxon>Acidobacteriaceae</taxon>
        <taxon>Alloacidobacterium</taxon>
    </lineage>
</organism>
<dbReference type="GO" id="GO:0004325">
    <property type="term" value="F:ferrochelatase activity"/>
    <property type="evidence" value="ECO:0007669"/>
    <property type="project" value="InterPro"/>
</dbReference>
<evidence type="ECO:0000313" key="1">
    <source>
        <dbReference type="EMBL" id="QNI33667.1"/>
    </source>
</evidence>
<dbReference type="Pfam" id="PF00762">
    <property type="entry name" value="Ferrochelatase"/>
    <property type="match status" value="1"/>
</dbReference>
<keyword evidence="2" id="KW-1185">Reference proteome</keyword>